<dbReference type="SUPFAM" id="SSF50129">
    <property type="entry name" value="GroES-like"/>
    <property type="match status" value="2"/>
</dbReference>
<dbReference type="Proteomes" id="UP001154282">
    <property type="component" value="Unassembled WGS sequence"/>
</dbReference>
<sequence>MDDLYVLNPTFASLVYSSSLWVNAYSVILSETLLFLSISKYISVALVRVFQLKRQTAMGTQIPPSTSGEPIRCKAAVCREAGAPLVMEEVMVAPPRAHEARIRIVCTSLCQSDINLWKRKDFPGITPRILGHEAIGIVESVGAEVTEFSEGDTVIPVFLSDCGECSGCRSKKSNLCSKFPFKVSPWMPRDDTSRFTDLDGNTIYHFLSVSSFSEYTVVDVAHLTKIDPDGIQMSSACLLSCGVSTGVGAAWRTADVEEGSTVAIFGLGSVGLAVAEGARIRGAARIIGVDMKPEKFEIGKKFGITEFVNPADCGDKPLSQVINEMTEGGADYCFECVGLPSLMEEAYACCQKGWGKTVVLGVARPMSEMKLQCFDVLRSGKILTGSLFGGLKPKSDIPMLLKHSIDKDLQLDKFVTHELDFKEINTAFDLLIEGKSLRCVMWMDSSK</sequence>
<comment type="catalytic activity">
    <reaction evidence="10">
        <text>a primary alcohol + NAD(+) = an aldehyde + NADH + H(+)</text>
        <dbReference type="Rhea" id="RHEA:10736"/>
        <dbReference type="ChEBI" id="CHEBI:15378"/>
        <dbReference type="ChEBI" id="CHEBI:15734"/>
        <dbReference type="ChEBI" id="CHEBI:17478"/>
        <dbReference type="ChEBI" id="CHEBI:57540"/>
        <dbReference type="ChEBI" id="CHEBI:57945"/>
        <dbReference type="EC" id="1.1.1.1"/>
    </reaction>
</comment>
<dbReference type="Gene3D" id="3.90.180.10">
    <property type="entry name" value="Medium-chain alcohol dehydrogenases, catalytic domain"/>
    <property type="match status" value="1"/>
</dbReference>
<comment type="caution">
    <text evidence="14">The sequence shown here is derived from an EMBL/GenBank/DDBJ whole genome shotgun (WGS) entry which is preliminary data.</text>
</comment>
<comment type="cofactor">
    <cofactor evidence="1 11">
        <name>Zn(2+)</name>
        <dbReference type="ChEBI" id="CHEBI:29105"/>
    </cofactor>
</comment>
<reference evidence="14" key="1">
    <citation type="submission" date="2022-08" db="EMBL/GenBank/DDBJ databases">
        <authorList>
            <person name="Gutierrez-Valencia J."/>
        </authorList>
    </citation>
    <scope>NUCLEOTIDE SEQUENCE</scope>
</reference>
<gene>
    <name evidence="14" type="ORF">LITE_LOCUS3496</name>
    <name evidence="15" type="ORF">LITE_LOCUS3524</name>
</gene>
<comment type="catalytic activity">
    <reaction evidence="9">
        <text>a secondary alcohol + NAD(+) = a ketone + NADH + H(+)</text>
        <dbReference type="Rhea" id="RHEA:10740"/>
        <dbReference type="ChEBI" id="CHEBI:15378"/>
        <dbReference type="ChEBI" id="CHEBI:17087"/>
        <dbReference type="ChEBI" id="CHEBI:35681"/>
        <dbReference type="ChEBI" id="CHEBI:57540"/>
        <dbReference type="ChEBI" id="CHEBI:57945"/>
        <dbReference type="EC" id="1.1.1.1"/>
    </reaction>
</comment>
<dbReference type="InterPro" id="IPR011032">
    <property type="entry name" value="GroES-like_sf"/>
</dbReference>
<dbReference type="EC" id="1.1.1.1" evidence="4"/>
<dbReference type="InterPro" id="IPR013149">
    <property type="entry name" value="ADH-like_C"/>
</dbReference>
<dbReference type="InterPro" id="IPR036291">
    <property type="entry name" value="NAD(P)-bd_dom_sf"/>
</dbReference>
<comment type="subunit">
    <text evidence="3">Homodimer.</text>
</comment>
<evidence type="ECO:0000256" key="4">
    <source>
        <dbReference type="ARBA" id="ARBA00013190"/>
    </source>
</evidence>
<name>A0AAV0HBA6_9ROSI</name>
<dbReference type="GO" id="GO:0005829">
    <property type="term" value="C:cytosol"/>
    <property type="evidence" value="ECO:0007669"/>
    <property type="project" value="TreeGrafter"/>
</dbReference>
<evidence type="ECO:0000256" key="10">
    <source>
        <dbReference type="ARBA" id="ARBA00049243"/>
    </source>
</evidence>
<evidence type="ECO:0000259" key="12">
    <source>
        <dbReference type="Pfam" id="PF00107"/>
    </source>
</evidence>
<evidence type="ECO:0000256" key="6">
    <source>
        <dbReference type="ARBA" id="ARBA00022833"/>
    </source>
</evidence>
<evidence type="ECO:0000256" key="11">
    <source>
        <dbReference type="RuleBase" id="RU361277"/>
    </source>
</evidence>
<dbReference type="FunFam" id="3.40.50.720:FF:000003">
    <property type="entry name" value="S-(hydroxymethyl)glutathione dehydrogenase"/>
    <property type="match status" value="1"/>
</dbReference>
<dbReference type="GO" id="GO:0004022">
    <property type="term" value="F:alcohol dehydrogenase (NAD+) activity"/>
    <property type="evidence" value="ECO:0007669"/>
    <property type="project" value="UniProtKB-EC"/>
</dbReference>
<dbReference type="PANTHER" id="PTHR43880:SF7">
    <property type="entry name" value="ALCOHOL DEHYDROGENASE-LIKE 7"/>
    <property type="match status" value="1"/>
</dbReference>
<dbReference type="GO" id="GO:0008270">
    <property type="term" value="F:zinc ion binding"/>
    <property type="evidence" value="ECO:0007669"/>
    <property type="project" value="InterPro"/>
</dbReference>
<evidence type="ECO:0000313" key="15">
    <source>
        <dbReference type="EMBL" id="CAI0382340.1"/>
    </source>
</evidence>
<dbReference type="SUPFAM" id="SSF51735">
    <property type="entry name" value="NAD(P)-binding Rossmann-fold domains"/>
    <property type="match status" value="1"/>
</dbReference>
<evidence type="ECO:0000256" key="2">
    <source>
        <dbReference type="ARBA" id="ARBA00010902"/>
    </source>
</evidence>
<evidence type="ECO:0000313" key="16">
    <source>
        <dbReference type="Proteomes" id="UP001154282"/>
    </source>
</evidence>
<dbReference type="GO" id="GO:0046294">
    <property type="term" value="P:formaldehyde catabolic process"/>
    <property type="evidence" value="ECO:0007669"/>
    <property type="project" value="TreeGrafter"/>
</dbReference>
<proteinExistence type="inferred from homology"/>
<dbReference type="InterPro" id="IPR013154">
    <property type="entry name" value="ADH-like_N"/>
</dbReference>
<evidence type="ECO:0000313" key="14">
    <source>
        <dbReference type="EMBL" id="CAI0382249.1"/>
    </source>
</evidence>
<dbReference type="Pfam" id="PF08240">
    <property type="entry name" value="ADH_N"/>
    <property type="match status" value="1"/>
</dbReference>
<keyword evidence="5 11" id="KW-0479">Metal-binding</keyword>
<dbReference type="EMBL" id="CAMGYJ010000002">
    <property type="protein sequence ID" value="CAI0382249.1"/>
    <property type="molecule type" value="Genomic_DNA"/>
</dbReference>
<organism evidence="14 16">
    <name type="scientific">Linum tenue</name>
    <dbReference type="NCBI Taxonomy" id="586396"/>
    <lineage>
        <taxon>Eukaryota</taxon>
        <taxon>Viridiplantae</taxon>
        <taxon>Streptophyta</taxon>
        <taxon>Embryophyta</taxon>
        <taxon>Tracheophyta</taxon>
        <taxon>Spermatophyta</taxon>
        <taxon>Magnoliopsida</taxon>
        <taxon>eudicotyledons</taxon>
        <taxon>Gunneridae</taxon>
        <taxon>Pentapetalae</taxon>
        <taxon>rosids</taxon>
        <taxon>fabids</taxon>
        <taxon>Malpighiales</taxon>
        <taxon>Linaceae</taxon>
        <taxon>Linum</taxon>
    </lineage>
</organism>
<feature type="domain" description="Alcohol dehydrogenase-like C-terminal" evidence="12">
    <location>
        <begin position="270"/>
        <end position="400"/>
    </location>
</feature>
<evidence type="ECO:0000259" key="13">
    <source>
        <dbReference type="Pfam" id="PF08240"/>
    </source>
</evidence>
<keyword evidence="7" id="KW-0560">Oxidoreductase</keyword>
<evidence type="ECO:0000256" key="1">
    <source>
        <dbReference type="ARBA" id="ARBA00001947"/>
    </source>
</evidence>
<dbReference type="FunFam" id="3.90.180.10:FF:000007">
    <property type="entry name" value="Alcohol dehydrogenase 6"/>
    <property type="match status" value="1"/>
</dbReference>
<evidence type="ECO:0000256" key="8">
    <source>
        <dbReference type="ARBA" id="ARBA00023027"/>
    </source>
</evidence>
<dbReference type="GO" id="GO:0051903">
    <property type="term" value="F:S-(hydroxymethyl)glutathione dehydrogenase [NAD(P)+] activity"/>
    <property type="evidence" value="ECO:0007669"/>
    <property type="project" value="TreeGrafter"/>
</dbReference>
<dbReference type="EMBL" id="CAMGYJ010000002">
    <property type="protein sequence ID" value="CAI0382340.1"/>
    <property type="molecule type" value="Genomic_DNA"/>
</dbReference>
<dbReference type="Pfam" id="PF00107">
    <property type="entry name" value="ADH_zinc_N"/>
    <property type="match status" value="1"/>
</dbReference>
<dbReference type="Gene3D" id="3.40.50.720">
    <property type="entry name" value="NAD(P)-binding Rossmann-like Domain"/>
    <property type="match status" value="1"/>
</dbReference>
<keyword evidence="6 11" id="KW-0862">Zinc</keyword>
<protein>
    <recommendedName>
        <fullName evidence="4">alcohol dehydrogenase</fullName>
        <ecNumber evidence="4">1.1.1.1</ecNumber>
    </recommendedName>
</protein>
<dbReference type="AlphaFoldDB" id="A0AAV0HBA6"/>
<accession>A0AAV0HBA6</accession>
<evidence type="ECO:0000256" key="5">
    <source>
        <dbReference type="ARBA" id="ARBA00022723"/>
    </source>
</evidence>
<keyword evidence="16" id="KW-1185">Reference proteome</keyword>
<evidence type="ECO:0000256" key="9">
    <source>
        <dbReference type="ARBA" id="ARBA00049164"/>
    </source>
</evidence>
<dbReference type="InterPro" id="IPR002328">
    <property type="entry name" value="ADH_Zn_CS"/>
</dbReference>
<dbReference type="PROSITE" id="PS00059">
    <property type="entry name" value="ADH_ZINC"/>
    <property type="match status" value="1"/>
</dbReference>
<evidence type="ECO:0000256" key="3">
    <source>
        <dbReference type="ARBA" id="ARBA00011738"/>
    </source>
</evidence>
<comment type="similarity">
    <text evidence="2">Belongs to the zinc-containing alcohol dehydrogenase family. Class-III subfamily.</text>
</comment>
<feature type="domain" description="Alcohol dehydrogenase-like N-terminal" evidence="13">
    <location>
        <begin position="97"/>
        <end position="226"/>
    </location>
</feature>
<dbReference type="PANTHER" id="PTHR43880">
    <property type="entry name" value="ALCOHOL DEHYDROGENASE"/>
    <property type="match status" value="1"/>
</dbReference>
<keyword evidence="8" id="KW-0520">NAD</keyword>
<evidence type="ECO:0000256" key="7">
    <source>
        <dbReference type="ARBA" id="ARBA00023002"/>
    </source>
</evidence>